<name>A0A0G0LTC1_9BACT</name>
<comment type="caution">
    <text evidence="2">The sequence shown here is derived from an EMBL/GenBank/DDBJ whole genome shotgun (WGS) entry which is preliminary data.</text>
</comment>
<evidence type="ECO:0000259" key="1">
    <source>
        <dbReference type="Pfam" id="PF21095"/>
    </source>
</evidence>
<gene>
    <name evidence="2" type="ORF">UT19_C0003G0087</name>
</gene>
<reference evidence="2 3" key="1">
    <citation type="journal article" date="2015" name="Nature">
        <title>rRNA introns, odd ribosomes, and small enigmatic genomes across a large radiation of phyla.</title>
        <authorList>
            <person name="Brown C.T."/>
            <person name="Hug L.A."/>
            <person name="Thomas B.C."/>
            <person name="Sharon I."/>
            <person name="Castelle C.J."/>
            <person name="Singh A."/>
            <person name="Wilkins M.J."/>
            <person name="Williams K.H."/>
            <person name="Banfield J.F."/>
        </authorList>
    </citation>
    <scope>NUCLEOTIDE SEQUENCE [LARGE SCALE GENOMIC DNA]</scope>
</reference>
<dbReference type="InterPro" id="IPR048792">
    <property type="entry name" value="CarD_C"/>
</dbReference>
<evidence type="ECO:0000313" key="2">
    <source>
        <dbReference type="EMBL" id="KKQ94282.1"/>
    </source>
</evidence>
<dbReference type="AlphaFoldDB" id="A0A0G0LTC1"/>
<dbReference type="InterPro" id="IPR042215">
    <property type="entry name" value="CarD-like_C"/>
</dbReference>
<feature type="domain" description="CarD C-terminal" evidence="1">
    <location>
        <begin position="104"/>
        <end position="161"/>
    </location>
</feature>
<dbReference type="Pfam" id="PF21095">
    <property type="entry name" value="CarD_C"/>
    <property type="match status" value="1"/>
</dbReference>
<evidence type="ECO:0000313" key="3">
    <source>
        <dbReference type="Proteomes" id="UP000034932"/>
    </source>
</evidence>
<accession>A0A0G0LTC1</accession>
<organism evidence="2 3">
    <name type="scientific">Candidatus Woesebacteria bacterium GW2011_GWB1_39_10b</name>
    <dbReference type="NCBI Taxonomy" id="1618573"/>
    <lineage>
        <taxon>Bacteria</taxon>
        <taxon>Candidatus Woeseibacteriota</taxon>
    </lineage>
</organism>
<protein>
    <recommendedName>
        <fullName evidence="1">CarD C-terminal domain-containing protein</fullName>
    </recommendedName>
</protein>
<dbReference type="Proteomes" id="UP000034932">
    <property type="component" value="Unassembled WGS sequence"/>
</dbReference>
<proteinExistence type="predicted"/>
<dbReference type="EMBL" id="LBVW01000003">
    <property type="protein sequence ID" value="KKQ94282.1"/>
    <property type="molecule type" value="Genomic_DNA"/>
</dbReference>
<sequence>MKPSNTTEVGTKLIDGGVVYIVYKILKEKLQDKEERIIHYKPYFKNVYNSTLVCSIPESSILNTDLRIPASKKEIKELLFYLSVKLRKNKELDLDDASAILSLNNISDAAYVIRKFWKESLKKGVDFKKSKKDLLKKAINMIIEEVALVTKTSPDSARENITTALNRH</sequence>
<dbReference type="Gene3D" id="1.20.58.1290">
    <property type="entry name" value="CarD-like, C-terminal domain"/>
    <property type="match status" value="1"/>
</dbReference>